<dbReference type="Pfam" id="PF25876">
    <property type="entry name" value="HH_MFP_RND"/>
    <property type="match status" value="1"/>
</dbReference>
<dbReference type="NCBIfam" id="TIGR01730">
    <property type="entry name" value="RND_mfp"/>
    <property type="match status" value="1"/>
</dbReference>
<dbReference type="Gene3D" id="2.40.50.100">
    <property type="match status" value="1"/>
</dbReference>
<dbReference type="GO" id="GO:0005886">
    <property type="term" value="C:plasma membrane"/>
    <property type="evidence" value="ECO:0007669"/>
    <property type="project" value="UniProtKB-SubCell"/>
</dbReference>
<dbReference type="InterPro" id="IPR058627">
    <property type="entry name" value="MdtA-like_C"/>
</dbReference>
<evidence type="ECO:0000259" key="3">
    <source>
        <dbReference type="Pfam" id="PF25876"/>
    </source>
</evidence>
<dbReference type="Gene3D" id="2.40.30.170">
    <property type="match status" value="1"/>
</dbReference>
<evidence type="ECO:0000256" key="1">
    <source>
        <dbReference type="ARBA" id="ARBA00004519"/>
    </source>
</evidence>
<evidence type="ECO:0000259" key="4">
    <source>
        <dbReference type="Pfam" id="PF25917"/>
    </source>
</evidence>
<dbReference type="Pfam" id="PF25944">
    <property type="entry name" value="Beta-barrel_RND"/>
    <property type="match status" value="1"/>
</dbReference>
<comment type="similarity">
    <text evidence="2">Belongs to the membrane fusion protein (MFP) (TC 8.A.1) family.</text>
</comment>
<dbReference type="SUPFAM" id="SSF111369">
    <property type="entry name" value="HlyD-like secretion proteins"/>
    <property type="match status" value="1"/>
</dbReference>
<dbReference type="RefSeq" id="WP_120795508.1">
    <property type="nucleotide sequence ID" value="NZ_RBXL01000001.1"/>
</dbReference>
<proteinExistence type="inferred from homology"/>
<keyword evidence="8" id="KW-1185">Reference proteome</keyword>
<evidence type="ECO:0000313" key="7">
    <source>
        <dbReference type="EMBL" id="RKT42835.1"/>
    </source>
</evidence>
<comment type="subcellular location">
    <subcellularLocation>
        <location evidence="1">Cell inner membrane</location>
        <topology evidence="1">Lipid-anchor</topology>
    </subcellularLocation>
</comment>
<dbReference type="Pfam" id="PF25917">
    <property type="entry name" value="BSH_RND"/>
    <property type="match status" value="1"/>
</dbReference>
<reference evidence="7 8" key="1">
    <citation type="submission" date="2018-10" db="EMBL/GenBank/DDBJ databases">
        <title>Genomic Encyclopedia of Archaeal and Bacterial Type Strains, Phase II (KMG-II): from individual species to whole genera.</title>
        <authorList>
            <person name="Goeker M."/>
        </authorList>
    </citation>
    <scope>NUCLEOTIDE SEQUENCE [LARGE SCALE GENOMIC DNA]</scope>
    <source>
        <strain evidence="7 8">DSM 235</strain>
    </source>
</reference>
<dbReference type="PROSITE" id="PS51257">
    <property type="entry name" value="PROKAR_LIPOPROTEIN"/>
    <property type="match status" value="1"/>
</dbReference>
<dbReference type="InterPro" id="IPR058625">
    <property type="entry name" value="MdtA-like_BSH"/>
</dbReference>
<evidence type="ECO:0000256" key="2">
    <source>
        <dbReference type="ARBA" id="ARBA00009477"/>
    </source>
</evidence>
<evidence type="ECO:0000259" key="5">
    <source>
        <dbReference type="Pfam" id="PF25944"/>
    </source>
</evidence>
<dbReference type="InterPro" id="IPR058624">
    <property type="entry name" value="MdtA-like_HH"/>
</dbReference>
<dbReference type="PANTHER" id="PTHR30158">
    <property type="entry name" value="ACRA/E-RELATED COMPONENT OF DRUG EFFLUX TRANSPORTER"/>
    <property type="match status" value="1"/>
</dbReference>
<dbReference type="GO" id="GO:0022857">
    <property type="term" value="F:transmembrane transporter activity"/>
    <property type="evidence" value="ECO:0007669"/>
    <property type="project" value="InterPro"/>
</dbReference>
<dbReference type="FunFam" id="2.40.420.20:FF:000001">
    <property type="entry name" value="Efflux RND transporter periplasmic adaptor subunit"/>
    <property type="match status" value="1"/>
</dbReference>
<evidence type="ECO:0000259" key="6">
    <source>
        <dbReference type="Pfam" id="PF25967"/>
    </source>
</evidence>
<gene>
    <name evidence="7" type="ORF">BDD21_0130</name>
</gene>
<dbReference type="Gene3D" id="2.40.420.20">
    <property type="match status" value="1"/>
</dbReference>
<dbReference type="AlphaFoldDB" id="A0A495V2P3"/>
<dbReference type="EMBL" id="RBXL01000001">
    <property type="protein sequence ID" value="RKT42835.1"/>
    <property type="molecule type" value="Genomic_DNA"/>
</dbReference>
<dbReference type="Pfam" id="PF25967">
    <property type="entry name" value="RND-MFP_C"/>
    <property type="match status" value="1"/>
</dbReference>
<dbReference type="PANTHER" id="PTHR30158:SF3">
    <property type="entry name" value="MULTIDRUG EFFLUX PUMP SUBUNIT ACRA-RELATED"/>
    <property type="match status" value="1"/>
</dbReference>
<feature type="domain" description="Multidrug resistance protein MdtA-like alpha-helical hairpin" evidence="3">
    <location>
        <begin position="108"/>
        <end position="177"/>
    </location>
</feature>
<comment type="caution">
    <text evidence="7">The sequence shown here is derived from an EMBL/GenBank/DDBJ whole genome shotgun (WGS) entry which is preliminary data.</text>
</comment>
<protein>
    <submittedName>
        <fullName evidence="7">Membrane fusion protein (Multidrug efflux system)</fullName>
    </submittedName>
</protein>
<feature type="domain" description="Multidrug resistance protein MdtA-like barrel-sandwich hybrid" evidence="4">
    <location>
        <begin position="67"/>
        <end position="210"/>
    </location>
</feature>
<sequence length="392" mass="41888">MGSARLQIGIALALPIGIALLLAGCNQTPGSAVAAAAPPPPEVGTFTIVARPTTLTTELPGRTVPYRIAEVRPRVSGLIQDRLFTEGGEISAGQVLYQIDPAVYQAAYDSAEAALARSQATLDRARLKADRYARLANSKAVSQEDNDDTQAALKEAAASVAVDQAALERARIDLAYSRVESPIAGRIGRSTVTQGALVTANQSEELATVQQIDPIYVDLTQSSTQLLKLRRALADGRLQSPNGEQAKVTLILEDGRIHPHAGRLESSEVTVDQGTGTVTLRATIPNPEQELLPGMFVRARVEEGIRPDAILVPQQGVQHDRRGNPIALVVNDEGTVEERKIETTRTIGDQWLIDAGLEPGDRVIVEGSQKARPGTQVRVMDMSDQPGFAAVR</sequence>
<dbReference type="Gene3D" id="1.10.287.470">
    <property type="entry name" value="Helix hairpin bin"/>
    <property type="match status" value="1"/>
</dbReference>
<dbReference type="InterPro" id="IPR058626">
    <property type="entry name" value="MdtA-like_b-barrel"/>
</dbReference>
<feature type="domain" description="Multidrug resistance protein MdtA-like C-terminal permuted SH3" evidence="6">
    <location>
        <begin position="308"/>
        <end position="370"/>
    </location>
</feature>
<dbReference type="GO" id="GO:0046677">
    <property type="term" value="P:response to antibiotic"/>
    <property type="evidence" value="ECO:0007669"/>
    <property type="project" value="TreeGrafter"/>
</dbReference>
<dbReference type="OrthoDB" id="9800613at2"/>
<organism evidence="7 8">
    <name type="scientific">Thiocapsa rosea</name>
    <dbReference type="NCBI Taxonomy" id="69360"/>
    <lineage>
        <taxon>Bacteria</taxon>
        <taxon>Pseudomonadati</taxon>
        <taxon>Pseudomonadota</taxon>
        <taxon>Gammaproteobacteria</taxon>
        <taxon>Chromatiales</taxon>
        <taxon>Chromatiaceae</taxon>
        <taxon>Thiocapsa</taxon>
    </lineage>
</organism>
<evidence type="ECO:0000313" key="8">
    <source>
        <dbReference type="Proteomes" id="UP000274556"/>
    </source>
</evidence>
<feature type="domain" description="Multidrug resistance protein MdtA-like beta-barrel" evidence="5">
    <location>
        <begin position="214"/>
        <end position="304"/>
    </location>
</feature>
<name>A0A495V2P3_9GAMM</name>
<accession>A0A495V2P3</accession>
<dbReference type="Proteomes" id="UP000274556">
    <property type="component" value="Unassembled WGS sequence"/>
</dbReference>
<dbReference type="InterPro" id="IPR006143">
    <property type="entry name" value="RND_pump_MFP"/>
</dbReference>